<protein>
    <submittedName>
        <fullName evidence="4">Protein microrchidia 7-like</fullName>
    </submittedName>
</protein>
<name>A0A699UCD6_TANCI</name>
<evidence type="ECO:0000256" key="1">
    <source>
        <dbReference type="ARBA" id="ARBA00022763"/>
    </source>
</evidence>
<feature type="non-terminal residue" evidence="4">
    <location>
        <position position="1"/>
    </location>
</feature>
<feature type="non-terminal residue" evidence="4">
    <location>
        <position position="86"/>
    </location>
</feature>
<organism evidence="4">
    <name type="scientific">Tanacetum cinerariifolium</name>
    <name type="common">Dalmatian daisy</name>
    <name type="synonym">Chrysanthemum cinerariifolium</name>
    <dbReference type="NCBI Taxonomy" id="118510"/>
    <lineage>
        <taxon>Eukaryota</taxon>
        <taxon>Viridiplantae</taxon>
        <taxon>Streptophyta</taxon>
        <taxon>Embryophyta</taxon>
        <taxon>Tracheophyta</taxon>
        <taxon>Spermatophyta</taxon>
        <taxon>Magnoliopsida</taxon>
        <taxon>eudicotyledons</taxon>
        <taxon>Gunneridae</taxon>
        <taxon>Pentapetalae</taxon>
        <taxon>asterids</taxon>
        <taxon>campanulids</taxon>
        <taxon>Asterales</taxon>
        <taxon>Asteraceae</taxon>
        <taxon>Asteroideae</taxon>
        <taxon>Anthemideae</taxon>
        <taxon>Anthemidinae</taxon>
        <taxon>Tanacetum</taxon>
    </lineage>
</organism>
<evidence type="ECO:0000259" key="3">
    <source>
        <dbReference type="Pfam" id="PF17942"/>
    </source>
</evidence>
<dbReference type="GO" id="GO:0006281">
    <property type="term" value="P:DNA repair"/>
    <property type="evidence" value="ECO:0007669"/>
    <property type="project" value="UniProtKB-KW"/>
</dbReference>
<dbReference type="PANTHER" id="PTHR23336">
    <property type="entry name" value="ZINC FINGER CW-TYPE COILED-COIL DOMAIN PROTEIN 3"/>
    <property type="match status" value="1"/>
</dbReference>
<gene>
    <name evidence="4" type="ORF">Tci_892119</name>
</gene>
<evidence type="ECO:0000256" key="2">
    <source>
        <dbReference type="ARBA" id="ARBA00023204"/>
    </source>
</evidence>
<dbReference type="EMBL" id="BKCJ011319924">
    <property type="protein sequence ID" value="GFD20150.1"/>
    <property type="molecule type" value="Genomic_DNA"/>
</dbReference>
<comment type="caution">
    <text evidence="4">The sequence shown here is derived from an EMBL/GenBank/DDBJ whole genome shotgun (WGS) entry which is preliminary data.</text>
</comment>
<proteinExistence type="predicted"/>
<dbReference type="GO" id="GO:0016887">
    <property type="term" value="F:ATP hydrolysis activity"/>
    <property type="evidence" value="ECO:0007669"/>
    <property type="project" value="InterPro"/>
</dbReference>
<dbReference type="AlphaFoldDB" id="A0A699UCD6"/>
<reference evidence="4" key="1">
    <citation type="journal article" date="2019" name="Sci. Rep.">
        <title>Draft genome of Tanacetum cinerariifolium, the natural source of mosquito coil.</title>
        <authorList>
            <person name="Yamashiro T."/>
            <person name="Shiraishi A."/>
            <person name="Satake H."/>
            <person name="Nakayama K."/>
        </authorList>
    </citation>
    <scope>NUCLEOTIDE SEQUENCE</scope>
</reference>
<dbReference type="InterPro" id="IPR045261">
    <property type="entry name" value="MORC_ATPase"/>
</dbReference>
<feature type="domain" description="Morc S5" evidence="3">
    <location>
        <begin position="33"/>
        <end position="86"/>
    </location>
</feature>
<keyword evidence="2" id="KW-0234">DNA repair</keyword>
<accession>A0A699UCD6</accession>
<dbReference type="InterPro" id="IPR041006">
    <property type="entry name" value="Morc_S5"/>
</dbReference>
<dbReference type="PANTHER" id="PTHR23336:SF80">
    <property type="entry name" value="PROTEIN MICRORCHIDIA 7-LIKE"/>
    <property type="match status" value="1"/>
</dbReference>
<sequence length="86" mass="9979">DIQIRGARDPKKIEMAKDYPNCRHFLSFRHSFRKITYKPAQPAADGVTKNDKNQMSADVTFGFVKDAKDHIDVQGFNVYHKNRLIK</sequence>
<dbReference type="GO" id="GO:0005634">
    <property type="term" value="C:nucleus"/>
    <property type="evidence" value="ECO:0007669"/>
    <property type="project" value="TreeGrafter"/>
</dbReference>
<dbReference type="Pfam" id="PF17942">
    <property type="entry name" value="Morc6_S5"/>
    <property type="match status" value="1"/>
</dbReference>
<evidence type="ECO:0000313" key="4">
    <source>
        <dbReference type="EMBL" id="GFD20150.1"/>
    </source>
</evidence>
<keyword evidence="1" id="KW-0227">DNA damage</keyword>